<dbReference type="PANTHER" id="PTHR31223">
    <property type="entry name" value="LOG FAMILY PROTEIN YJL055W"/>
    <property type="match status" value="1"/>
</dbReference>
<dbReference type="NCBIfam" id="TIGR00730">
    <property type="entry name" value="Rossman fold protein, TIGR00730 family"/>
    <property type="match status" value="1"/>
</dbReference>
<accession>A0AAP9JAF1</accession>
<evidence type="ECO:0000256" key="1">
    <source>
        <dbReference type="ARBA" id="ARBA00006763"/>
    </source>
</evidence>
<dbReference type="Gene3D" id="3.40.50.450">
    <property type="match status" value="1"/>
</dbReference>
<sequence>MAVKSITVFMGSQLGADPEFTTIATALGEALAQRQLTLVYGGGRDGLMGVTARAVMAHGGQVIGVSPHNLAEETIPAADITKLITVETMSERKELLMSLGDAFIVLPGGFGTLEELAQVLSWARIGLHHKPLVLLNVNGYYDHLWDWLADSVTADFATPTDLAAVRLYQSVDDALRYLATI</sequence>
<dbReference type="Proteomes" id="UP000321298">
    <property type="component" value="Chromosome"/>
</dbReference>
<organism evidence="3 4">
    <name type="scientific">Leuconostoc lactis</name>
    <dbReference type="NCBI Taxonomy" id="1246"/>
    <lineage>
        <taxon>Bacteria</taxon>
        <taxon>Bacillati</taxon>
        <taxon>Bacillota</taxon>
        <taxon>Bacilli</taxon>
        <taxon>Lactobacillales</taxon>
        <taxon>Lactobacillaceae</taxon>
        <taxon>Leuconostoc</taxon>
    </lineage>
</organism>
<dbReference type="GO" id="GO:0009691">
    <property type="term" value="P:cytokinin biosynthetic process"/>
    <property type="evidence" value="ECO:0007669"/>
    <property type="project" value="UniProtKB-UniRule"/>
</dbReference>
<protein>
    <recommendedName>
        <fullName evidence="2">Cytokinin riboside 5'-monophosphate phosphoribohydrolase</fullName>
        <ecNumber evidence="2">3.2.2.n1</ecNumber>
    </recommendedName>
</protein>
<name>A0AAP9JAF1_LEULA</name>
<dbReference type="GO" id="GO:0016799">
    <property type="term" value="F:hydrolase activity, hydrolyzing N-glycosyl compounds"/>
    <property type="evidence" value="ECO:0007669"/>
    <property type="project" value="TreeGrafter"/>
</dbReference>
<dbReference type="Pfam" id="PF03641">
    <property type="entry name" value="Lysine_decarbox"/>
    <property type="match status" value="1"/>
</dbReference>
<proteinExistence type="inferred from homology"/>
<gene>
    <name evidence="3" type="ORF">FGL83_05120</name>
</gene>
<dbReference type="EC" id="3.2.2.n1" evidence="2"/>
<dbReference type="InterPro" id="IPR031100">
    <property type="entry name" value="LOG_fam"/>
</dbReference>
<dbReference type="PANTHER" id="PTHR31223:SF70">
    <property type="entry name" value="LOG FAMILY PROTEIN YJL055W"/>
    <property type="match status" value="1"/>
</dbReference>
<dbReference type="AlphaFoldDB" id="A0AAP9JAF1"/>
<comment type="similarity">
    <text evidence="1 2">Belongs to the LOG family.</text>
</comment>
<dbReference type="RefSeq" id="WP_147001015.1">
    <property type="nucleotide sequence ID" value="NZ_CP042387.1"/>
</dbReference>
<dbReference type="EMBL" id="CP042387">
    <property type="protein sequence ID" value="QEA44079.1"/>
    <property type="molecule type" value="Genomic_DNA"/>
</dbReference>
<evidence type="ECO:0000313" key="3">
    <source>
        <dbReference type="EMBL" id="QEA44079.1"/>
    </source>
</evidence>
<evidence type="ECO:0000313" key="4">
    <source>
        <dbReference type="Proteomes" id="UP000321298"/>
    </source>
</evidence>
<dbReference type="GeneID" id="66531569"/>
<keyword evidence="2" id="KW-0378">Hydrolase</keyword>
<dbReference type="SUPFAM" id="SSF102405">
    <property type="entry name" value="MCP/YpsA-like"/>
    <property type="match status" value="1"/>
</dbReference>
<keyword evidence="2" id="KW-0203">Cytokinin biosynthesis</keyword>
<dbReference type="InterPro" id="IPR005269">
    <property type="entry name" value="LOG"/>
</dbReference>
<reference evidence="3 4" key="1">
    <citation type="submission" date="2019-06" db="EMBL/GenBank/DDBJ databases">
        <title>Genome analyses of bacteria isolated from kimchi.</title>
        <authorList>
            <person name="Lee S."/>
            <person name="Ahn S."/>
            <person name="Roh S."/>
        </authorList>
    </citation>
    <scope>NUCLEOTIDE SEQUENCE [LARGE SCALE GENOMIC DNA]</scope>
    <source>
        <strain evidence="3 4">CBA3625</strain>
    </source>
</reference>
<dbReference type="GO" id="GO:0005829">
    <property type="term" value="C:cytosol"/>
    <property type="evidence" value="ECO:0007669"/>
    <property type="project" value="TreeGrafter"/>
</dbReference>
<evidence type="ECO:0000256" key="2">
    <source>
        <dbReference type="RuleBase" id="RU363015"/>
    </source>
</evidence>
<keyword evidence="4" id="KW-1185">Reference proteome</keyword>